<sequence>MIEIEEKLSDCTSCTTDQKSVARCSDCPQFLCPNCISPHQFMRCFDNHKCIHTREYIEERYIEELDFFIKKASKVLNEEAFKVYRQVLEKSKNELSKELEEKHANKHLALMEMNSSIDQSINKLLDVIKFSERVLKNGNTFKILLIK</sequence>
<dbReference type="AlphaFoldDB" id="A0A813PYM3"/>
<reference evidence="1" key="1">
    <citation type="submission" date="2021-02" db="EMBL/GenBank/DDBJ databases">
        <authorList>
            <person name="Nowell W R."/>
        </authorList>
    </citation>
    <scope>NUCLEOTIDE SEQUENCE</scope>
    <source>
        <strain evidence="1">Ploen Becks lab</strain>
    </source>
</reference>
<name>A0A813PYM3_9BILA</name>
<accession>A0A813PYM3</accession>
<dbReference type="EMBL" id="CAJNOC010000413">
    <property type="protein sequence ID" value="CAF0758312.1"/>
    <property type="molecule type" value="Genomic_DNA"/>
</dbReference>
<proteinExistence type="predicted"/>
<evidence type="ECO:0000313" key="1">
    <source>
        <dbReference type="EMBL" id="CAF0758312.1"/>
    </source>
</evidence>
<protein>
    <recommendedName>
        <fullName evidence="3">B box-type domain-containing protein</fullName>
    </recommendedName>
</protein>
<comment type="caution">
    <text evidence="1">The sequence shown here is derived from an EMBL/GenBank/DDBJ whole genome shotgun (WGS) entry which is preliminary data.</text>
</comment>
<gene>
    <name evidence="1" type="ORF">OXX778_LOCUS4294</name>
</gene>
<evidence type="ECO:0008006" key="3">
    <source>
        <dbReference type="Google" id="ProtNLM"/>
    </source>
</evidence>
<keyword evidence="2" id="KW-1185">Reference proteome</keyword>
<dbReference type="Proteomes" id="UP000663879">
    <property type="component" value="Unassembled WGS sequence"/>
</dbReference>
<organism evidence="1 2">
    <name type="scientific">Brachionus calyciflorus</name>
    <dbReference type="NCBI Taxonomy" id="104777"/>
    <lineage>
        <taxon>Eukaryota</taxon>
        <taxon>Metazoa</taxon>
        <taxon>Spiralia</taxon>
        <taxon>Gnathifera</taxon>
        <taxon>Rotifera</taxon>
        <taxon>Eurotatoria</taxon>
        <taxon>Monogononta</taxon>
        <taxon>Pseudotrocha</taxon>
        <taxon>Ploima</taxon>
        <taxon>Brachionidae</taxon>
        <taxon>Brachionus</taxon>
    </lineage>
</organism>
<evidence type="ECO:0000313" key="2">
    <source>
        <dbReference type="Proteomes" id="UP000663879"/>
    </source>
</evidence>
<dbReference type="OrthoDB" id="342730at2759"/>